<dbReference type="STRING" id="1676925.ENSPKIP00000008219"/>
<dbReference type="SUPFAM" id="SSF48619">
    <property type="entry name" value="Phospholipase A2, PLA2"/>
    <property type="match status" value="1"/>
</dbReference>
<dbReference type="GO" id="GO:0006644">
    <property type="term" value="P:phospholipid metabolic process"/>
    <property type="evidence" value="ECO:0007669"/>
    <property type="project" value="InterPro"/>
</dbReference>
<evidence type="ECO:0000313" key="21">
    <source>
        <dbReference type="Ensembl" id="ENSPKIP00000008219.1"/>
    </source>
</evidence>
<evidence type="ECO:0000259" key="20">
    <source>
        <dbReference type="SMART" id="SM00085"/>
    </source>
</evidence>
<comment type="cofactor">
    <cofactor evidence="16">
        <name>Ca(2+)</name>
        <dbReference type="ChEBI" id="CHEBI:29108"/>
    </cofactor>
    <text evidence="16">Binds 1 Ca(2+) ion per subunit.</text>
</comment>
<keyword evidence="5 19" id="KW-0378">Hydrolase</keyword>
<dbReference type="InterPro" id="IPR001211">
    <property type="entry name" value="PLA2"/>
</dbReference>
<dbReference type="GO" id="GO:0005509">
    <property type="term" value="F:calcium ion binding"/>
    <property type="evidence" value="ECO:0007669"/>
    <property type="project" value="InterPro"/>
</dbReference>
<keyword evidence="22" id="KW-1185">Reference proteome</keyword>
<evidence type="ECO:0000313" key="22">
    <source>
        <dbReference type="Proteomes" id="UP000261540"/>
    </source>
</evidence>
<evidence type="ECO:0000256" key="15">
    <source>
        <dbReference type="ARBA" id="ARBA00049039"/>
    </source>
</evidence>
<evidence type="ECO:0000256" key="17">
    <source>
        <dbReference type="PIRSR" id="PIRSR601211-3"/>
    </source>
</evidence>
<feature type="binding site" evidence="16">
    <location>
        <position position="69"/>
    </location>
    <ligand>
        <name>Ca(2+)</name>
        <dbReference type="ChEBI" id="CHEBI:29108"/>
    </ligand>
</feature>
<protein>
    <recommendedName>
        <fullName evidence="2 19">Phospholipase A2</fullName>
        <ecNumber evidence="2 19">3.1.1.4</ecNumber>
    </recommendedName>
</protein>
<dbReference type="Proteomes" id="UP000261540">
    <property type="component" value="Unplaced"/>
</dbReference>
<evidence type="ECO:0000256" key="3">
    <source>
        <dbReference type="ARBA" id="ARBA00022525"/>
    </source>
</evidence>
<dbReference type="SMART" id="SM00085">
    <property type="entry name" value="PA2c"/>
    <property type="match status" value="1"/>
</dbReference>
<dbReference type="GO" id="GO:0050482">
    <property type="term" value="P:arachidonate secretion"/>
    <property type="evidence" value="ECO:0007669"/>
    <property type="project" value="InterPro"/>
</dbReference>
<dbReference type="PRINTS" id="PR00389">
    <property type="entry name" value="PHPHLIPASEA2"/>
</dbReference>
<keyword evidence="3 19" id="KW-0964">Secreted</keyword>
<feature type="disulfide bond" evidence="17">
    <location>
        <begin position="98"/>
        <end position="129"/>
    </location>
</feature>
<dbReference type="InterPro" id="IPR016090">
    <property type="entry name" value="PLA2-like_dom"/>
</dbReference>
<accession>A0A3B3QQT5</accession>
<dbReference type="Ensembl" id="ENSPKIT00000032293.1">
    <property type="protein sequence ID" value="ENSPKIP00000008219.1"/>
    <property type="gene ID" value="ENSPKIG00000023803.1"/>
</dbReference>
<sequence>MVSLSWAFVQITKMKTLQTFFMLASSLSIVMMDPDYRSLLGLRDMIICKIPSSWPLLDYGDYGCYCGKGGAGTAVDDLDRCCQTHDHCYHQAKNLEACWPVLENPYTLPYSYSCDKANKTITCKGKCLCRHINLTASCEYVHIQTQTHTDTALLSSLSDRVQHCLRDVYL</sequence>
<dbReference type="GO" id="GO:0005543">
    <property type="term" value="F:phospholipid binding"/>
    <property type="evidence" value="ECO:0007669"/>
    <property type="project" value="TreeGrafter"/>
</dbReference>
<gene>
    <name evidence="21" type="primary">PLA2G1B</name>
</gene>
<dbReference type="PANTHER" id="PTHR11716">
    <property type="entry name" value="PHOSPHOLIPASE A2 FAMILY MEMBER"/>
    <property type="match status" value="1"/>
</dbReference>
<evidence type="ECO:0000256" key="2">
    <source>
        <dbReference type="ARBA" id="ARBA00013278"/>
    </source>
</evidence>
<evidence type="ECO:0000256" key="9">
    <source>
        <dbReference type="ARBA" id="ARBA00047535"/>
    </source>
</evidence>
<evidence type="ECO:0000256" key="16">
    <source>
        <dbReference type="PIRSR" id="PIRSR601211-2"/>
    </source>
</evidence>
<feature type="disulfide bond" evidence="17">
    <location>
        <begin position="66"/>
        <end position="82"/>
    </location>
</feature>
<dbReference type="Pfam" id="PF00068">
    <property type="entry name" value="Phospholip_A2_1"/>
    <property type="match status" value="1"/>
</dbReference>
<keyword evidence="8 17" id="KW-1015">Disulfide bond</keyword>
<dbReference type="PROSITE" id="PS00118">
    <property type="entry name" value="PA2_HIS"/>
    <property type="match status" value="1"/>
</dbReference>
<keyword evidence="7 19" id="KW-0443">Lipid metabolism</keyword>
<evidence type="ECO:0000256" key="13">
    <source>
        <dbReference type="ARBA" id="ARBA00048373"/>
    </source>
</evidence>
<evidence type="ECO:0000256" key="12">
    <source>
        <dbReference type="ARBA" id="ARBA00048227"/>
    </source>
</evidence>
<comment type="catalytic activity">
    <reaction evidence="9">
        <text>N,1-dihexadecanoyl-2-(9Z,12Z-octadecadienoyl)-sn-glycero-3-phosphoethanolamine + H2O = N,1-dihexadecanoyl-sn-glycero-3-phosphoethanolamine + (9Z,12Z)-octadecadienoate + H(+)</text>
        <dbReference type="Rhea" id="RHEA:56424"/>
        <dbReference type="ChEBI" id="CHEBI:15377"/>
        <dbReference type="ChEBI" id="CHEBI:15378"/>
        <dbReference type="ChEBI" id="CHEBI:30245"/>
        <dbReference type="ChEBI" id="CHEBI:85334"/>
        <dbReference type="ChEBI" id="CHEBI:85335"/>
    </reaction>
    <physiologicalReaction direction="left-to-right" evidence="9">
        <dbReference type="Rhea" id="RHEA:56425"/>
    </physiologicalReaction>
</comment>
<evidence type="ECO:0000256" key="6">
    <source>
        <dbReference type="ARBA" id="ARBA00022837"/>
    </source>
</evidence>
<evidence type="ECO:0000256" key="7">
    <source>
        <dbReference type="ARBA" id="ARBA00023098"/>
    </source>
</evidence>
<dbReference type="FunFam" id="1.20.90.10:FF:000011">
    <property type="entry name" value="Phospholipase A(2)"/>
    <property type="match status" value="1"/>
</dbReference>
<evidence type="ECO:0000256" key="14">
    <source>
        <dbReference type="ARBA" id="ARBA00048699"/>
    </source>
</evidence>
<comment type="similarity">
    <text evidence="18">Belongs to the phospholipase A2 family.</text>
</comment>
<dbReference type="InterPro" id="IPR033113">
    <property type="entry name" value="PLA2_histidine"/>
</dbReference>
<name>A0A3B3QQT5_9TELE</name>
<feature type="binding site" evidence="16">
    <location>
        <position position="67"/>
    </location>
    <ligand>
        <name>Ca(2+)</name>
        <dbReference type="ChEBI" id="CHEBI:29108"/>
    </ligand>
</feature>
<keyword evidence="4 16" id="KW-0479">Metal-binding</keyword>
<comment type="catalytic activity">
    <reaction evidence="10">
        <text>1-hexadecanoyl-2-(9Z-octadecenoyl)-sn-glycero-3-phospho-(1'-sn-glycerol) + H2O = 1-hexadecanoyl-sn-glycero-3-phospho-(1'-sn-glycerol) + (9Z)-octadecenoate + H(+)</text>
        <dbReference type="Rhea" id="RHEA:40919"/>
        <dbReference type="ChEBI" id="CHEBI:15377"/>
        <dbReference type="ChEBI" id="CHEBI:15378"/>
        <dbReference type="ChEBI" id="CHEBI:30823"/>
        <dbReference type="ChEBI" id="CHEBI:72841"/>
        <dbReference type="ChEBI" id="CHEBI:75158"/>
    </reaction>
    <physiologicalReaction direction="left-to-right" evidence="10">
        <dbReference type="Rhea" id="RHEA:40920"/>
    </physiologicalReaction>
</comment>
<comment type="catalytic activity">
    <reaction evidence="12">
        <text>1,2-dihexadecanoyl-sn-glycero-3-phosphocholine + H2O = 1-hexadecanoyl-sn-glycero-3-phosphocholine + hexadecanoate + H(+)</text>
        <dbReference type="Rhea" id="RHEA:41223"/>
        <dbReference type="ChEBI" id="CHEBI:7896"/>
        <dbReference type="ChEBI" id="CHEBI:15377"/>
        <dbReference type="ChEBI" id="CHEBI:15378"/>
        <dbReference type="ChEBI" id="CHEBI:72998"/>
        <dbReference type="ChEBI" id="CHEBI:72999"/>
    </reaction>
    <physiologicalReaction direction="left-to-right" evidence="12">
        <dbReference type="Rhea" id="RHEA:41224"/>
    </physiologicalReaction>
</comment>
<evidence type="ECO:0000256" key="19">
    <source>
        <dbReference type="RuleBase" id="RU361236"/>
    </source>
</evidence>
<reference evidence="21" key="1">
    <citation type="submission" date="2025-08" db="UniProtKB">
        <authorList>
            <consortium name="Ensembl"/>
        </authorList>
    </citation>
    <scope>IDENTIFICATION</scope>
</reference>
<feature type="binding site" evidence="16">
    <location>
        <position position="65"/>
    </location>
    <ligand>
        <name>Ca(2+)</name>
        <dbReference type="ChEBI" id="CHEBI:29108"/>
    </ligand>
</feature>
<dbReference type="GO" id="GO:0016042">
    <property type="term" value="P:lipid catabolic process"/>
    <property type="evidence" value="ECO:0007669"/>
    <property type="project" value="InterPro"/>
</dbReference>
<reference evidence="21" key="2">
    <citation type="submission" date="2025-09" db="UniProtKB">
        <authorList>
            <consortium name="Ensembl"/>
        </authorList>
    </citation>
    <scope>IDENTIFICATION</scope>
</reference>
<comment type="catalytic activity">
    <reaction evidence="14">
        <text>1-hexadecanoyl-2-(9Z-octadecenoyl)-sn-glycero-3-phosphocholine + H2O = 1-hexadecanoyl-sn-glycero-3-phosphocholine + (9Z)-octadecenoate + H(+)</text>
        <dbReference type="Rhea" id="RHEA:38779"/>
        <dbReference type="ChEBI" id="CHEBI:15377"/>
        <dbReference type="ChEBI" id="CHEBI:15378"/>
        <dbReference type="ChEBI" id="CHEBI:30823"/>
        <dbReference type="ChEBI" id="CHEBI:72998"/>
        <dbReference type="ChEBI" id="CHEBI:73001"/>
    </reaction>
    <physiologicalReaction direction="left-to-right" evidence="14">
        <dbReference type="Rhea" id="RHEA:38780"/>
    </physiologicalReaction>
</comment>
<dbReference type="CDD" id="cd00125">
    <property type="entry name" value="PLA2c"/>
    <property type="match status" value="1"/>
</dbReference>
<comment type="subcellular location">
    <subcellularLocation>
        <location evidence="1 19">Secreted</location>
    </subcellularLocation>
</comment>
<proteinExistence type="inferred from homology"/>
<evidence type="ECO:0000256" key="1">
    <source>
        <dbReference type="ARBA" id="ARBA00004613"/>
    </source>
</evidence>
<comment type="catalytic activity">
    <reaction evidence="19">
        <text>a 1,2-diacyl-sn-glycero-3-phosphocholine + H2O = a 1-acyl-sn-glycero-3-phosphocholine + a fatty acid + H(+)</text>
        <dbReference type="Rhea" id="RHEA:15801"/>
        <dbReference type="ChEBI" id="CHEBI:15377"/>
        <dbReference type="ChEBI" id="CHEBI:15378"/>
        <dbReference type="ChEBI" id="CHEBI:28868"/>
        <dbReference type="ChEBI" id="CHEBI:57643"/>
        <dbReference type="ChEBI" id="CHEBI:58168"/>
        <dbReference type="EC" id="3.1.1.4"/>
    </reaction>
</comment>
<evidence type="ECO:0000256" key="4">
    <source>
        <dbReference type="ARBA" id="ARBA00022723"/>
    </source>
</evidence>
<organism evidence="21 22">
    <name type="scientific">Paramormyrops kingsleyae</name>
    <dbReference type="NCBI Taxonomy" id="1676925"/>
    <lineage>
        <taxon>Eukaryota</taxon>
        <taxon>Metazoa</taxon>
        <taxon>Chordata</taxon>
        <taxon>Craniata</taxon>
        <taxon>Vertebrata</taxon>
        <taxon>Euteleostomi</taxon>
        <taxon>Actinopterygii</taxon>
        <taxon>Neopterygii</taxon>
        <taxon>Teleostei</taxon>
        <taxon>Osteoglossocephala</taxon>
        <taxon>Osteoglossomorpha</taxon>
        <taxon>Osteoglossiformes</taxon>
        <taxon>Mormyridae</taxon>
        <taxon>Paramormyrops</taxon>
    </lineage>
</organism>
<dbReference type="AlphaFoldDB" id="A0A3B3QQT5"/>
<comment type="catalytic activity">
    <reaction evidence="13">
        <text>1-hexadecanoyl-2-(5Z,8Z,11Z,14Z-eicosatetraenoyl)-sn-glycero-3-phosphocholine + H2O = 1-hexadecanoyl-sn-glycero-3-phosphocholine + (5Z,8Z,11Z,14Z)-eicosatetraenoate + H(+)</text>
        <dbReference type="Rhea" id="RHEA:40427"/>
        <dbReference type="ChEBI" id="CHEBI:15377"/>
        <dbReference type="ChEBI" id="CHEBI:15378"/>
        <dbReference type="ChEBI" id="CHEBI:32395"/>
        <dbReference type="ChEBI" id="CHEBI:72998"/>
        <dbReference type="ChEBI" id="CHEBI:73003"/>
    </reaction>
    <physiologicalReaction direction="left-to-right" evidence="13">
        <dbReference type="Rhea" id="RHEA:40428"/>
    </physiologicalReaction>
</comment>
<evidence type="ECO:0000256" key="10">
    <source>
        <dbReference type="ARBA" id="ARBA00048015"/>
    </source>
</evidence>
<dbReference type="EC" id="3.1.1.4" evidence="2 19"/>
<feature type="domain" description="Phospholipase A2-like central" evidence="20">
    <location>
        <begin position="38"/>
        <end position="154"/>
    </location>
</feature>
<dbReference type="GO" id="GO:0047498">
    <property type="term" value="F:calcium-dependent phospholipase A2 activity"/>
    <property type="evidence" value="ECO:0007669"/>
    <property type="project" value="TreeGrafter"/>
</dbReference>
<comment type="catalytic activity">
    <reaction evidence="11">
        <text>N-hexadecanoyl-1,2-di-(9Z-octadecenoyl)-sn-glycero-3-phosphoethanolamine + H2O = N-hexadecanoyl-1-(9Z-octadecenoyl)-sn-glycero-3-phosphoethanolamine + (9Z)-octadecenoate + H(+)</text>
        <dbReference type="Rhea" id="RHEA:45424"/>
        <dbReference type="ChEBI" id="CHEBI:15377"/>
        <dbReference type="ChEBI" id="CHEBI:15378"/>
        <dbReference type="ChEBI" id="CHEBI:30823"/>
        <dbReference type="ChEBI" id="CHEBI:78097"/>
        <dbReference type="ChEBI" id="CHEBI:85217"/>
    </reaction>
    <physiologicalReaction direction="left-to-right" evidence="11">
        <dbReference type="Rhea" id="RHEA:45425"/>
    </physiologicalReaction>
</comment>
<evidence type="ECO:0000256" key="5">
    <source>
        <dbReference type="ARBA" id="ARBA00022801"/>
    </source>
</evidence>
<dbReference type="GeneTree" id="ENSGT00940000154885"/>
<dbReference type="GO" id="GO:0005102">
    <property type="term" value="F:signaling receptor binding"/>
    <property type="evidence" value="ECO:0007669"/>
    <property type="project" value="UniProtKB-ARBA"/>
</dbReference>
<evidence type="ECO:0000256" key="11">
    <source>
        <dbReference type="ARBA" id="ARBA00048221"/>
    </source>
</evidence>
<evidence type="ECO:0000256" key="18">
    <source>
        <dbReference type="RuleBase" id="RU003654"/>
    </source>
</evidence>
<keyword evidence="6 16" id="KW-0106">Calcium</keyword>
<comment type="catalytic activity">
    <reaction evidence="15">
        <text>1-hexadecanoyl-2-(9Z,12Z-octadecadienoyl)-sn-glycero-3-phosphoethanolamine + H2O = 1-hexadecanoyl-sn-glycero-3-phosphoethanolamine + (9Z,12Z)-octadecadienoate + H(+)</text>
        <dbReference type="Rhea" id="RHEA:40815"/>
        <dbReference type="ChEBI" id="CHEBI:15377"/>
        <dbReference type="ChEBI" id="CHEBI:15378"/>
        <dbReference type="ChEBI" id="CHEBI:30245"/>
        <dbReference type="ChEBI" id="CHEBI:73004"/>
        <dbReference type="ChEBI" id="CHEBI:73008"/>
    </reaction>
    <physiologicalReaction direction="left-to-right" evidence="15">
        <dbReference type="Rhea" id="RHEA:40816"/>
    </physiologicalReaction>
</comment>
<dbReference type="PANTHER" id="PTHR11716:SF94">
    <property type="entry name" value="PHOSPHOLIPASE A2"/>
    <property type="match status" value="1"/>
</dbReference>
<feature type="binding site" evidence="16">
    <location>
        <position position="86"/>
    </location>
    <ligand>
        <name>Ca(2+)</name>
        <dbReference type="ChEBI" id="CHEBI:29108"/>
    </ligand>
</feature>
<dbReference type="GO" id="GO:0005576">
    <property type="term" value="C:extracellular region"/>
    <property type="evidence" value="ECO:0007669"/>
    <property type="project" value="UniProtKB-SubCell"/>
</dbReference>
<dbReference type="Gene3D" id="1.20.90.10">
    <property type="entry name" value="Phospholipase A2 domain"/>
    <property type="match status" value="1"/>
</dbReference>
<evidence type="ECO:0000256" key="8">
    <source>
        <dbReference type="ARBA" id="ARBA00023157"/>
    </source>
</evidence>
<dbReference type="InterPro" id="IPR036444">
    <property type="entry name" value="PLipase_A2_dom_sf"/>
</dbReference>